<sequence>MLNPRSIESIEKVCGTRSFCETFDPAEITKQEHETVTKTYGFANMEECLAAHAPEPSGNVQSTSTEKLPWFTDKQYDHGRCVEALTRIVDPVPPTESIEKVCGTKPFCETWNPEFSSKQELETITKKYGFANMEECLAAHAPEPSGNVQSTSTEKLPWFTDKQYDHGRCVEALTRIVDPVPPTESIEKVCGTKPFCETWNPEFSSKQELETITKKYGFANMEECLAAHAPEPSGNVQSTSTEKLPWFTDKQYDHGRCVEALTRIVDPVPPTESIEKVCGTKPFCETWNPEFSSKQELETITKKYGFANMEECLAAHAPEPSGNVQSTSTEKLPWVTDKQYDHGRCLDALQQMLNPRSIESIEKVCGTRSFCETFDPAEITKQEHETVTKTYGFANSEFECLWAHFNPHASQ</sequence>
<dbReference type="Proteomes" id="UP000031192">
    <property type="component" value="Unassembled WGS sequence"/>
</dbReference>
<evidence type="ECO:0000313" key="2">
    <source>
        <dbReference type="Proteomes" id="UP000031192"/>
    </source>
</evidence>
<protein>
    <submittedName>
        <fullName evidence="1">Uncharacterized protein</fullName>
    </submittedName>
</protein>
<gene>
    <name evidence="1" type="ORF">MGU_11366</name>
</gene>
<dbReference type="HOGENOM" id="CLU_669173_0_0_1"/>
<organism evidence="1 2">
    <name type="scientific">Metarhizium guizhouense (strain ARSEF 977)</name>
    <dbReference type="NCBI Taxonomy" id="1276136"/>
    <lineage>
        <taxon>Eukaryota</taxon>
        <taxon>Fungi</taxon>
        <taxon>Dikarya</taxon>
        <taxon>Ascomycota</taxon>
        <taxon>Pezizomycotina</taxon>
        <taxon>Sordariomycetes</taxon>
        <taxon>Hypocreomycetidae</taxon>
        <taxon>Hypocreales</taxon>
        <taxon>Clavicipitaceae</taxon>
        <taxon>Metarhizium</taxon>
    </lineage>
</organism>
<dbReference type="AlphaFoldDB" id="A0A0B4GUT6"/>
<comment type="caution">
    <text evidence="1">The sequence shown here is derived from an EMBL/GenBank/DDBJ whole genome shotgun (WGS) entry which is preliminary data.</text>
</comment>
<name>A0A0B4GUT6_METGA</name>
<reference evidence="1 2" key="1">
    <citation type="journal article" date="2014" name="Proc. Natl. Acad. Sci. U.S.A.">
        <title>Trajectory and genomic determinants of fungal-pathogen speciation and host adaptation.</title>
        <authorList>
            <person name="Hu X."/>
            <person name="Xiao G."/>
            <person name="Zheng P."/>
            <person name="Shang Y."/>
            <person name="Su Y."/>
            <person name="Zhang X."/>
            <person name="Liu X."/>
            <person name="Zhan S."/>
            <person name="St Leger R.J."/>
            <person name="Wang C."/>
        </authorList>
    </citation>
    <scope>NUCLEOTIDE SEQUENCE [LARGE SCALE GENOMIC DNA]</scope>
    <source>
        <strain evidence="1 2">ARSEF 977</strain>
    </source>
</reference>
<keyword evidence="2" id="KW-1185">Reference proteome</keyword>
<proteinExistence type="predicted"/>
<evidence type="ECO:0000313" key="1">
    <source>
        <dbReference type="EMBL" id="KID81266.1"/>
    </source>
</evidence>
<accession>A0A0B4GUT6</accession>
<dbReference type="EMBL" id="AZNH01000171">
    <property type="protein sequence ID" value="KID81266.1"/>
    <property type="molecule type" value="Genomic_DNA"/>
</dbReference>